<sequence>MLAAKNHDDGRLAARRMLQVLVTEDGMPALHLERLYANPGILEGDAVDRALVELAKAKAADMGCALFADSDDDSKQQTLASLDSRAPFEYVDAAGDIMSREYLLEASRIA</sequence>
<protein>
    <submittedName>
        <fullName evidence="1">Uncharacterized protein</fullName>
    </submittedName>
</protein>
<dbReference type="EMBL" id="CP026092">
    <property type="protein sequence ID" value="AYB55712.1"/>
    <property type="molecule type" value="Genomic_DNA"/>
</dbReference>
<evidence type="ECO:0000313" key="1">
    <source>
        <dbReference type="EMBL" id="AYB55712.1"/>
    </source>
</evidence>
<organism evidence="1">
    <name type="scientific">Ralstonia solanacearum</name>
    <name type="common">Pseudomonas solanacearum</name>
    <dbReference type="NCBI Taxonomy" id="305"/>
    <lineage>
        <taxon>Bacteria</taxon>
        <taxon>Pseudomonadati</taxon>
        <taxon>Pseudomonadota</taxon>
        <taxon>Betaproteobacteria</taxon>
        <taxon>Burkholderiales</taxon>
        <taxon>Burkholderiaceae</taxon>
        <taxon>Ralstonia</taxon>
        <taxon>Ralstonia solanacearum species complex</taxon>
    </lineage>
</organism>
<reference evidence="1" key="1">
    <citation type="submission" date="2018-01" db="EMBL/GenBank/DDBJ databases">
        <title>Complete Genome Sequence of three strains from Ralstonia solanacearum ecotype Moko sequevar IIA-53 from Brazil.</title>
        <authorList>
            <person name="Silva J.R."/>
            <person name="Albuquerque G.M.R."/>
            <person name="Pais A.K.L."/>
            <person name="Silva A.M.F."/>
            <person name="Boiteux M.E.N.F."/>
            <person name="Souza E.B."/>
            <person name="Mariano R.L.R."/>
        </authorList>
    </citation>
    <scope>NUCLEOTIDE SEQUENCE [LARGE SCALE GENOMIC DNA]</scope>
    <source>
        <strain evidence="1">SFC</strain>
    </source>
</reference>
<proteinExistence type="predicted"/>
<gene>
    <name evidence="1" type="ORF">C2L97_06465</name>
</gene>
<dbReference type="AlphaFoldDB" id="A0A5H2PGN5"/>
<dbReference type="RefSeq" id="WP_014616612.1">
    <property type="nucleotide sequence ID" value="NZ_CDLS01000001.1"/>
</dbReference>
<accession>A0A5H2PGN5</accession>
<name>A0A5H2PGN5_RALSL</name>
<dbReference type="GeneID" id="61361561"/>